<dbReference type="GeneID" id="106470752"/>
<dbReference type="SUPFAM" id="SSF100950">
    <property type="entry name" value="NagB/RpiA/CoA transferase-like"/>
    <property type="match status" value="1"/>
</dbReference>
<comment type="similarity">
    <text evidence="1 6">Belongs to the 5-formyltetrahydrofolate cyclo-ligase family.</text>
</comment>
<dbReference type="Gene3D" id="3.40.50.10420">
    <property type="entry name" value="NagB/RpiA/CoA transferase-like"/>
    <property type="match status" value="1"/>
</dbReference>
<evidence type="ECO:0000313" key="7">
    <source>
        <dbReference type="Proteomes" id="UP000694941"/>
    </source>
</evidence>
<dbReference type="InterPro" id="IPR002698">
    <property type="entry name" value="FTHF_cligase"/>
</dbReference>
<dbReference type="EC" id="6.3.3.2" evidence="5 6"/>
<accession>A0ABM1BQL8</accession>
<evidence type="ECO:0000256" key="6">
    <source>
        <dbReference type="RuleBase" id="RU361279"/>
    </source>
</evidence>
<keyword evidence="6" id="KW-0460">Magnesium</keyword>
<dbReference type="Pfam" id="PF01812">
    <property type="entry name" value="5-FTHF_cyc-lig"/>
    <property type="match status" value="1"/>
</dbReference>
<keyword evidence="3 6" id="KW-0067">ATP-binding</keyword>
<organism evidence="7 8">
    <name type="scientific">Limulus polyphemus</name>
    <name type="common">Atlantic horseshoe crab</name>
    <dbReference type="NCBI Taxonomy" id="6850"/>
    <lineage>
        <taxon>Eukaryota</taxon>
        <taxon>Metazoa</taxon>
        <taxon>Ecdysozoa</taxon>
        <taxon>Arthropoda</taxon>
        <taxon>Chelicerata</taxon>
        <taxon>Merostomata</taxon>
        <taxon>Xiphosura</taxon>
        <taxon>Limulidae</taxon>
        <taxon>Limulus</taxon>
    </lineage>
</organism>
<dbReference type="Proteomes" id="UP000694941">
    <property type="component" value="Unplaced"/>
</dbReference>
<dbReference type="NCBIfam" id="TIGR02727">
    <property type="entry name" value="MTHFS_bact"/>
    <property type="match status" value="1"/>
</dbReference>
<keyword evidence="7" id="KW-1185">Reference proteome</keyword>
<dbReference type="InterPro" id="IPR024185">
    <property type="entry name" value="FTHF_cligase-like_sf"/>
</dbReference>
<dbReference type="InterPro" id="IPR037171">
    <property type="entry name" value="NagB/RpiA_transferase-like"/>
</dbReference>
<dbReference type="RefSeq" id="XP_013786771.1">
    <property type="nucleotide sequence ID" value="XM_013931317.2"/>
</dbReference>
<comment type="catalytic activity">
    <reaction evidence="4 6">
        <text>(6S)-5-formyl-5,6,7,8-tetrahydrofolate + ATP = (6R)-5,10-methenyltetrahydrofolate + ADP + phosphate</text>
        <dbReference type="Rhea" id="RHEA:10488"/>
        <dbReference type="ChEBI" id="CHEBI:30616"/>
        <dbReference type="ChEBI" id="CHEBI:43474"/>
        <dbReference type="ChEBI" id="CHEBI:57455"/>
        <dbReference type="ChEBI" id="CHEBI:57457"/>
        <dbReference type="ChEBI" id="CHEBI:456216"/>
        <dbReference type="EC" id="6.3.3.2"/>
    </reaction>
</comment>
<name>A0ABM1BQL8_LIMPO</name>
<dbReference type="PANTHER" id="PTHR23407">
    <property type="entry name" value="ATPASE INHIBITOR/5-FORMYLTETRAHYDROFOLATE CYCLO-LIGASE"/>
    <property type="match status" value="1"/>
</dbReference>
<evidence type="ECO:0000256" key="2">
    <source>
        <dbReference type="ARBA" id="ARBA00022741"/>
    </source>
</evidence>
<keyword evidence="6" id="KW-0479">Metal-binding</keyword>
<comment type="cofactor">
    <cofactor evidence="6">
        <name>Mg(2+)</name>
        <dbReference type="ChEBI" id="CHEBI:18420"/>
    </cofactor>
</comment>
<sequence>MNSAASAALRAAKEAIRAEVKKKLKVMSKDEKFCQSKLITDKLINYDRFKNSHRISIYLNTDHEVQTNGILEYIFKMGKECFIPKYDSNSQHMDMVKLHSLEDLSKLPLTKWNIRQPADDDHREEALATGGLDLIVVPGLAFDKRGGRIGRGGGYYDTYLNRCLHDPHGRPYTIGLAFAEQLLHSVPMDVHDVIMDEVFYPDEK</sequence>
<evidence type="ECO:0000256" key="1">
    <source>
        <dbReference type="ARBA" id="ARBA00010638"/>
    </source>
</evidence>
<proteinExistence type="inferred from homology"/>
<protein>
    <recommendedName>
        <fullName evidence="5 6">5-formyltetrahydrofolate cyclo-ligase</fullName>
        <ecNumber evidence="5 6">6.3.3.2</ecNumber>
    </recommendedName>
</protein>
<keyword evidence="2 6" id="KW-0547">Nucleotide-binding</keyword>
<gene>
    <name evidence="8" type="primary">LOC106470752</name>
</gene>
<dbReference type="PANTHER" id="PTHR23407:SF1">
    <property type="entry name" value="5-FORMYLTETRAHYDROFOLATE CYCLO-LIGASE"/>
    <property type="match status" value="1"/>
</dbReference>
<evidence type="ECO:0000256" key="3">
    <source>
        <dbReference type="ARBA" id="ARBA00022840"/>
    </source>
</evidence>
<evidence type="ECO:0000256" key="5">
    <source>
        <dbReference type="ARBA" id="ARBA00038966"/>
    </source>
</evidence>
<dbReference type="PIRSF" id="PIRSF006806">
    <property type="entry name" value="FTHF_cligase"/>
    <property type="match status" value="1"/>
</dbReference>
<evidence type="ECO:0000256" key="4">
    <source>
        <dbReference type="ARBA" id="ARBA00036539"/>
    </source>
</evidence>
<evidence type="ECO:0000313" key="8">
    <source>
        <dbReference type="RefSeq" id="XP_013786771.1"/>
    </source>
</evidence>
<reference evidence="8" key="1">
    <citation type="submission" date="2025-08" db="UniProtKB">
        <authorList>
            <consortium name="RefSeq"/>
        </authorList>
    </citation>
    <scope>IDENTIFICATION</scope>
    <source>
        <tissue evidence="8">Muscle</tissue>
    </source>
</reference>